<evidence type="ECO:0000313" key="7">
    <source>
        <dbReference type="Proteomes" id="UP001500713"/>
    </source>
</evidence>
<evidence type="ECO:0000256" key="3">
    <source>
        <dbReference type="ARBA" id="ARBA00023125"/>
    </source>
</evidence>
<sequence length="299" mass="33328">MSYDLNWMDLKVFAAVAKHRSLKSAAKHGAASQPTLSRRISALEHALGVKLFERTSNGLALTEVGKILRIHADEMNRSAARLMLTASDARTTINGTVRIAASESVAVYCLPAMIADLRRAKPEIDIELVASDTSSNLLLREADIAVRMYQPTQGELIARKVGDLEIGVFASTDYLAKRKTPTSVAELMDHDIVGFDRNKEVIKGFLTENLIINREFFPFRCDNQIVNWQMVLAGYGIGFNQLQVGLVEQRVVRLLPDHKPRSLPIYLVAHSELKTSARVRWVFDFLVEAFAPYRSSLGS</sequence>
<dbReference type="SUPFAM" id="SSF53850">
    <property type="entry name" value="Periplasmic binding protein-like II"/>
    <property type="match status" value="1"/>
</dbReference>
<evidence type="ECO:0000256" key="4">
    <source>
        <dbReference type="ARBA" id="ARBA00023163"/>
    </source>
</evidence>
<dbReference type="PANTHER" id="PTHR30537:SF3">
    <property type="entry name" value="TRANSCRIPTIONAL REGULATORY PROTEIN"/>
    <property type="match status" value="1"/>
</dbReference>
<proteinExistence type="inferred from homology"/>
<dbReference type="Pfam" id="PF00126">
    <property type="entry name" value="HTH_1"/>
    <property type="match status" value="1"/>
</dbReference>
<comment type="caution">
    <text evidence="6">The sequence shown here is derived from an EMBL/GenBank/DDBJ whole genome shotgun (WGS) entry which is preliminary data.</text>
</comment>
<dbReference type="InterPro" id="IPR058163">
    <property type="entry name" value="LysR-type_TF_proteobact-type"/>
</dbReference>
<evidence type="ECO:0000256" key="1">
    <source>
        <dbReference type="ARBA" id="ARBA00009437"/>
    </source>
</evidence>
<keyword evidence="2" id="KW-0805">Transcription regulation</keyword>
<evidence type="ECO:0000313" key="6">
    <source>
        <dbReference type="EMBL" id="GAA0465252.1"/>
    </source>
</evidence>
<dbReference type="PROSITE" id="PS50931">
    <property type="entry name" value="HTH_LYSR"/>
    <property type="match status" value="1"/>
</dbReference>
<reference evidence="6 7" key="1">
    <citation type="journal article" date="2019" name="Int. J. Syst. Evol. Microbiol.">
        <title>The Global Catalogue of Microorganisms (GCM) 10K type strain sequencing project: providing services to taxonomists for standard genome sequencing and annotation.</title>
        <authorList>
            <consortium name="The Broad Institute Genomics Platform"/>
            <consortium name="The Broad Institute Genome Sequencing Center for Infectious Disease"/>
            <person name="Wu L."/>
            <person name="Ma J."/>
        </authorList>
    </citation>
    <scope>NUCLEOTIDE SEQUENCE [LARGE SCALE GENOMIC DNA]</scope>
    <source>
        <strain evidence="6 7">JCM 14162</strain>
    </source>
</reference>
<organism evidence="6 7">
    <name type="scientific">Parasphingorhabdus litoris</name>
    <dbReference type="NCBI Taxonomy" id="394733"/>
    <lineage>
        <taxon>Bacteria</taxon>
        <taxon>Pseudomonadati</taxon>
        <taxon>Pseudomonadota</taxon>
        <taxon>Alphaproteobacteria</taxon>
        <taxon>Sphingomonadales</taxon>
        <taxon>Sphingomonadaceae</taxon>
        <taxon>Parasphingorhabdus</taxon>
    </lineage>
</organism>
<evidence type="ECO:0000259" key="5">
    <source>
        <dbReference type="PROSITE" id="PS50931"/>
    </source>
</evidence>
<keyword evidence="7" id="KW-1185">Reference proteome</keyword>
<keyword evidence="4" id="KW-0804">Transcription</keyword>
<accession>A0ABN1A1I4</accession>
<name>A0ABN1A1I4_9SPHN</name>
<dbReference type="InterPro" id="IPR036390">
    <property type="entry name" value="WH_DNA-bd_sf"/>
</dbReference>
<dbReference type="InterPro" id="IPR005119">
    <property type="entry name" value="LysR_subst-bd"/>
</dbReference>
<gene>
    <name evidence="6" type="ORF">GCM10009096_02270</name>
</gene>
<dbReference type="InterPro" id="IPR000847">
    <property type="entry name" value="LysR_HTH_N"/>
</dbReference>
<dbReference type="InterPro" id="IPR036388">
    <property type="entry name" value="WH-like_DNA-bd_sf"/>
</dbReference>
<keyword evidence="3" id="KW-0238">DNA-binding</keyword>
<dbReference type="PRINTS" id="PR00039">
    <property type="entry name" value="HTHLYSR"/>
</dbReference>
<feature type="domain" description="HTH lysR-type" evidence="5">
    <location>
        <begin position="5"/>
        <end position="62"/>
    </location>
</feature>
<protein>
    <submittedName>
        <fullName evidence="6">LysR family transcriptional regulator</fullName>
    </submittedName>
</protein>
<dbReference type="RefSeq" id="WP_229954218.1">
    <property type="nucleotide sequence ID" value="NZ_BAAAEM010000002.1"/>
</dbReference>
<dbReference type="EMBL" id="BAAAEM010000002">
    <property type="protein sequence ID" value="GAA0465252.1"/>
    <property type="molecule type" value="Genomic_DNA"/>
</dbReference>
<dbReference type="PANTHER" id="PTHR30537">
    <property type="entry name" value="HTH-TYPE TRANSCRIPTIONAL REGULATOR"/>
    <property type="match status" value="1"/>
</dbReference>
<dbReference type="Pfam" id="PF03466">
    <property type="entry name" value="LysR_substrate"/>
    <property type="match status" value="1"/>
</dbReference>
<dbReference type="SUPFAM" id="SSF46785">
    <property type="entry name" value="Winged helix' DNA-binding domain"/>
    <property type="match status" value="1"/>
</dbReference>
<dbReference type="Gene3D" id="3.40.190.290">
    <property type="match status" value="1"/>
</dbReference>
<comment type="similarity">
    <text evidence="1">Belongs to the LysR transcriptional regulatory family.</text>
</comment>
<dbReference type="Proteomes" id="UP001500713">
    <property type="component" value="Unassembled WGS sequence"/>
</dbReference>
<dbReference type="Gene3D" id="1.10.10.10">
    <property type="entry name" value="Winged helix-like DNA-binding domain superfamily/Winged helix DNA-binding domain"/>
    <property type="match status" value="1"/>
</dbReference>
<evidence type="ECO:0000256" key="2">
    <source>
        <dbReference type="ARBA" id="ARBA00023015"/>
    </source>
</evidence>